<dbReference type="AlphaFoldDB" id="A0A1Y3QUG1"/>
<dbReference type="NCBIfam" id="TIGR00151">
    <property type="entry name" value="ispF"/>
    <property type="match status" value="1"/>
</dbReference>
<evidence type="ECO:0000313" key="12">
    <source>
        <dbReference type="Proteomes" id="UP000195772"/>
    </source>
</evidence>
<feature type="site" description="Transition state stabilizer" evidence="8">
    <location>
        <position position="37"/>
    </location>
</feature>
<dbReference type="Pfam" id="PF02542">
    <property type="entry name" value="YgbB"/>
    <property type="match status" value="1"/>
</dbReference>
<evidence type="ECO:0000256" key="7">
    <source>
        <dbReference type="ARBA" id="ARBA00023239"/>
    </source>
</evidence>
<evidence type="ECO:0000256" key="2">
    <source>
        <dbReference type="ARBA" id="ARBA00004709"/>
    </source>
</evidence>
<feature type="binding site" evidence="8">
    <location>
        <position position="142"/>
    </location>
    <ligand>
        <name>4-CDP-2-C-methyl-D-erythritol 2-phosphate</name>
        <dbReference type="ChEBI" id="CHEBI:57919"/>
    </ligand>
</feature>
<comment type="cofactor">
    <cofactor evidence="8">
        <name>a divalent metal cation</name>
        <dbReference type="ChEBI" id="CHEBI:60240"/>
    </cofactor>
    <text evidence="8">Binds 1 divalent metal cation per subunit.</text>
</comment>
<evidence type="ECO:0000256" key="4">
    <source>
        <dbReference type="ARBA" id="ARBA00012579"/>
    </source>
</evidence>
<evidence type="ECO:0000256" key="8">
    <source>
        <dbReference type="HAMAP-Rule" id="MF_00107"/>
    </source>
</evidence>
<dbReference type="PANTHER" id="PTHR43181:SF1">
    <property type="entry name" value="2-C-METHYL-D-ERYTHRITOL 2,4-CYCLODIPHOSPHATE SYNTHASE, CHLOROPLASTIC"/>
    <property type="match status" value="1"/>
</dbReference>
<feature type="binding site" evidence="8">
    <location>
        <begin position="59"/>
        <end position="61"/>
    </location>
    <ligand>
        <name>4-CDP-2-C-methyl-D-erythritol 2-phosphate</name>
        <dbReference type="ChEBI" id="CHEBI:57919"/>
    </ligand>
</feature>
<dbReference type="eggNOG" id="COG0245">
    <property type="taxonomic scope" value="Bacteria"/>
</dbReference>
<accession>A0A1Y3QUG1</accession>
<comment type="caution">
    <text evidence="11">The sequence shown here is derived from an EMBL/GenBank/DDBJ whole genome shotgun (WGS) entry which is preliminary data.</text>
</comment>
<keyword evidence="5 8" id="KW-0479">Metal-binding</keyword>
<evidence type="ECO:0000256" key="5">
    <source>
        <dbReference type="ARBA" id="ARBA00022723"/>
    </source>
</evidence>
<proteinExistence type="inferred from homology"/>
<dbReference type="GO" id="GO:0019288">
    <property type="term" value="P:isopentenyl diphosphate biosynthetic process, methylerythritol 4-phosphate pathway"/>
    <property type="evidence" value="ECO:0007669"/>
    <property type="project" value="UniProtKB-UniRule"/>
</dbReference>
<feature type="binding site" evidence="8">
    <location>
        <position position="11"/>
    </location>
    <ligand>
        <name>a divalent metal cation</name>
        <dbReference type="ChEBI" id="CHEBI:60240"/>
    </ligand>
</feature>
<protein>
    <recommendedName>
        <fullName evidence="4 8">2-C-methyl-D-erythritol 2,4-cyclodiphosphate synthase</fullName>
        <shortName evidence="8">MECDP-synthase</shortName>
        <shortName evidence="8">MECPP-synthase</shortName>
        <shortName evidence="8">MECPS</shortName>
        <ecNumber evidence="4 8">4.6.1.12</ecNumber>
    </recommendedName>
</protein>
<feature type="binding site" evidence="8">
    <location>
        <position position="13"/>
    </location>
    <ligand>
        <name>a divalent metal cation</name>
        <dbReference type="ChEBI" id="CHEBI:60240"/>
    </ligand>
</feature>
<dbReference type="InterPro" id="IPR003526">
    <property type="entry name" value="MECDP_synthase"/>
</dbReference>
<dbReference type="EC" id="4.6.1.12" evidence="4 8"/>
<dbReference type="Gene3D" id="3.30.1330.50">
    <property type="entry name" value="2-C-methyl-D-erythritol 2,4-cyclodiphosphate synthase"/>
    <property type="match status" value="1"/>
</dbReference>
<comment type="catalytic activity">
    <reaction evidence="1 8 9">
        <text>4-CDP-2-C-methyl-D-erythritol 2-phosphate = 2-C-methyl-D-erythritol 2,4-cyclic diphosphate + CMP</text>
        <dbReference type="Rhea" id="RHEA:23864"/>
        <dbReference type="ChEBI" id="CHEBI:57919"/>
        <dbReference type="ChEBI" id="CHEBI:58483"/>
        <dbReference type="ChEBI" id="CHEBI:60377"/>
        <dbReference type="EC" id="4.6.1.12"/>
    </reaction>
</comment>
<feature type="binding site" evidence="8">
    <location>
        <begin position="135"/>
        <end position="138"/>
    </location>
    <ligand>
        <name>4-CDP-2-C-methyl-D-erythritol 2-phosphate</name>
        <dbReference type="ChEBI" id="CHEBI:57919"/>
    </ligand>
</feature>
<sequence>MTDFRIGHGYDVHALADGLPLVLGGIEIPHMKGFVAHSDGDVAIHAVCDALLGAAALGDIGMHFPDTSDDFKGIDSKILLRRVAALLREKGYEIGNVDCTIRMQRPKLRPHIDAMRTAMAGAMGVGDDRVSVKATTTEHLGFEGREEGVSVSAVALIYKMQAKPGSGSQGFSDPQAAR</sequence>
<keyword evidence="6 8" id="KW-0414">Isoprene biosynthesis</keyword>
<evidence type="ECO:0000256" key="1">
    <source>
        <dbReference type="ARBA" id="ARBA00000200"/>
    </source>
</evidence>
<dbReference type="GO" id="GO:0046872">
    <property type="term" value="F:metal ion binding"/>
    <property type="evidence" value="ECO:0007669"/>
    <property type="project" value="UniProtKB-KW"/>
</dbReference>
<feature type="site" description="Transition state stabilizer" evidence="8">
    <location>
        <position position="136"/>
    </location>
</feature>
<feature type="binding site" evidence="8">
    <location>
        <begin position="11"/>
        <end position="13"/>
    </location>
    <ligand>
        <name>4-CDP-2-C-methyl-D-erythritol 2-phosphate</name>
        <dbReference type="ChEBI" id="CHEBI:57919"/>
    </ligand>
</feature>
<name>A0A1Y3QUG1_9BACT</name>
<evidence type="ECO:0000256" key="3">
    <source>
        <dbReference type="ARBA" id="ARBA00008480"/>
    </source>
</evidence>
<evidence type="ECO:0000259" key="10">
    <source>
        <dbReference type="Pfam" id="PF02542"/>
    </source>
</evidence>
<dbReference type="CDD" id="cd00554">
    <property type="entry name" value="MECDP_synthase"/>
    <property type="match status" value="1"/>
</dbReference>
<dbReference type="GO" id="GO:0016114">
    <property type="term" value="P:terpenoid biosynthetic process"/>
    <property type="evidence" value="ECO:0007669"/>
    <property type="project" value="InterPro"/>
</dbReference>
<dbReference type="HAMAP" id="MF_00107">
    <property type="entry name" value="IspF"/>
    <property type="match status" value="1"/>
</dbReference>
<comment type="caution">
    <text evidence="8">Lacks conserved residue(s) required for the propagation of feature annotation.</text>
</comment>
<feature type="binding site" evidence="8">
    <location>
        <position position="145"/>
    </location>
    <ligand>
        <name>4-CDP-2-C-methyl-D-erythritol 2-phosphate</name>
        <dbReference type="ChEBI" id="CHEBI:57919"/>
    </ligand>
</feature>
<comment type="similarity">
    <text evidence="3 8 9">Belongs to the IspF family.</text>
</comment>
<dbReference type="InterPro" id="IPR020555">
    <property type="entry name" value="MECDP_synthase_CS"/>
</dbReference>
<evidence type="ECO:0000256" key="6">
    <source>
        <dbReference type="ARBA" id="ARBA00023229"/>
    </source>
</evidence>
<dbReference type="UniPathway" id="UPA00056">
    <property type="reaction ID" value="UER00095"/>
</dbReference>
<dbReference type="InterPro" id="IPR036571">
    <property type="entry name" value="MECDP_synthase_sf"/>
</dbReference>
<dbReference type="PANTHER" id="PTHR43181">
    <property type="entry name" value="2-C-METHYL-D-ERYTHRITOL 2,4-CYCLODIPHOSPHATE SYNTHASE, CHLOROPLASTIC"/>
    <property type="match status" value="1"/>
</dbReference>
<keyword evidence="7 8" id="KW-0456">Lyase</keyword>
<dbReference type="Proteomes" id="UP000195772">
    <property type="component" value="Unassembled WGS sequence"/>
</dbReference>
<comment type="subunit">
    <text evidence="8">Homotrimer.</text>
</comment>
<comment type="function">
    <text evidence="8">Involved in the biosynthesis of isopentenyl diphosphate (IPP) and dimethylallyl diphosphate (DMAPP), two major building blocks of isoprenoid compounds. Catalyzes the conversion of 4-diphosphocytidyl-2-C-methyl-D-erythritol 2-phosphate (CDP-ME2P) to 2-C-methyl-D-erythritol 2,4-cyclodiphosphate (ME-CPP) with a corresponding release of cytidine 5-monophosphate (CMP).</text>
</comment>
<dbReference type="RefSeq" id="WP_051087676.1">
    <property type="nucleotide sequence ID" value="NZ_AP025562.1"/>
</dbReference>
<feature type="binding site" evidence="8">
    <location>
        <begin position="37"/>
        <end position="38"/>
    </location>
    <ligand>
        <name>4-CDP-2-C-methyl-D-erythritol 2-phosphate</name>
        <dbReference type="ChEBI" id="CHEBI:57919"/>
    </ligand>
</feature>
<comment type="pathway">
    <text evidence="2 8">Isoprenoid biosynthesis; isopentenyl diphosphate biosynthesis via DXP pathway; isopentenyl diphosphate from 1-deoxy-D-xylulose 5-phosphate: step 4/6.</text>
</comment>
<dbReference type="EMBL" id="NFHB01000010">
    <property type="protein sequence ID" value="OUN02057.1"/>
    <property type="molecule type" value="Genomic_DNA"/>
</dbReference>
<organism evidence="11 12">
    <name type="scientific">Alistipes onderdonkii</name>
    <dbReference type="NCBI Taxonomy" id="328813"/>
    <lineage>
        <taxon>Bacteria</taxon>
        <taxon>Pseudomonadati</taxon>
        <taxon>Bacteroidota</taxon>
        <taxon>Bacteroidia</taxon>
        <taxon>Bacteroidales</taxon>
        <taxon>Rikenellaceae</taxon>
        <taxon>Alistipes</taxon>
    </lineage>
</organism>
<dbReference type="GO" id="GO:0008685">
    <property type="term" value="F:2-C-methyl-D-erythritol 2,4-cyclodiphosphate synthase activity"/>
    <property type="evidence" value="ECO:0007669"/>
    <property type="project" value="UniProtKB-UniRule"/>
</dbReference>
<dbReference type="FunFam" id="3.30.1330.50:FF:000001">
    <property type="entry name" value="2-C-methyl-D-erythritol 2,4-cyclodiphosphate synthase"/>
    <property type="match status" value="1"/>
</dbReference>
<dbReference type="PROSITE" id="PS01350">
    <property type="entry name" value="ISPF"/>
    <property type="match status" value="1"/>
</dbReference>
<feature type="domain" description="2-C-methyl-D-erythritol 2,4-cyclodiphosphate synthase" evidence="10">
    <location>
        <begin position="4"/>
        <end position="157"/>
    </location>
</feature>
<gene>
    <name evidence="8" type="primary">ispF</name>
    <name evidence="11" type="ORF">B5G41_13370</name>
</gene>
<evidence type="ECO:0000313" key="11">
    <source>
        <dbReference type="EMBL" id="OUN02057.1"/>
    </source>
</evidence>
<dbReference type="SUPFAM" id="SSF69765">
    <property type="entry name" value="IpsF-like"/>
    <property type="match status" value="1"/>
</dbReference>
<dbReference type="OrthoDB" id="9804336at2"/>
<feature type="binding site" evidence="8">
    <location>
        <position position="45"/>
    </location>
    <ligand>
        <name>a divalent metal cation</name>
        <dbReference type="ChEBI" id="CHEBI:60240"/>
    </ligand>
</feature>
<reference evidence="12" key="1">
    <citation type="submission" date="2017-04" db="EMBL/GenBank/DDBJ databases">
        <title>Function of individual gut microbiota members based on whole genome sequencing of pure cultures obtained from chicken caecum.</title>
        <authorList>
            <person name="Medvecky M."/>
            <person name="Cejkova D."/>
            <person name="Polansky O."/>
            <person name="Karasova D."/>
            <person name="Kubasova T."/>
            <person name="Cizek A."/>
            <person name="Rychlik I."/>
        </authorList>
    </citation>
    <scope>NUCLEOTIDE SEQUENCE [LARGE SCALE GENOMIC DNA]</scope>
    <source>
        <strain evidence="12">An90</strain>
    </source>
</reference>
<evidence type="ECO:0000256" key="9">
    <source>
        <dbReference type="RuleBase" id="RU004395"/>
    </source>
</evidence>